<organism evidence="11 12">
    <name type="scientific">Ichthyobacterium seriolicida</name>
    <dbReference type="NCBI Taxonomy" id="242600"/>
    <lineage>
        <taxon>Bacteria</taxon>
        <taxon>Pseudomonadati</taxon>
        <taxon>Bacteroidota</taxon>
        <taxon>Flavobacteriia</taxon>
        <taxon>Flavobacteriales</taxon>
        <taxon>Ichthyobacteriaceae</taxon>
        <taxon>Ichthyobacterium</taxon>
    </lineage>
</organism>
<dbReference type="SMART" id="SM00271">
    <property type="entry name" value="DnaJ"/>
    <property type="match status" value="1"/>
</dbReference>
<dbReference type="Gene3D" id="1.10.287.110">
    <property type="entry name" value="DnaJ domain"/>
    <property type="match status" value="1"/>
</dbReference>
<dbReference type="Gene3D" id="2.10.230.10">
    <property type="entry name" value="Heat shock protein DnaJ, cysteine-rich domain"/>
    <property type="match status" value="1"/>
</dbReference>
<dbReference type="OrthoDB" id="9779889at2"/>
<feature type="binding site" evidence="9">
    <location>
        <position position="182"/>
    </location>
    <ligand>
        <name>Zn(2+)</name>
        <dbReference type="ChEBI" id="CHEBI:29105"/>
        <label>2</label>
    </ligand>
</feature>
<dbReference type="PRINTS" id="PR00625">
    <property type="entry name" value="JDOMAIN"/>
</dbReference>
<evidence type="ECO:0000256" key="1">
    <source>
        <dbReference type="ARBA" id="ARBA00022490"/>
    </source>
</evidence>
<dbReference type="SUPFAM" id="SSF49493">
    <property type="entry name" value="HSP40/DnaJ peptide-binding domain"/>
    <property type="match status" value="2"/>
</dbReference>
<keyword evidence="2 9" id="KW-0235">DNA replication</keyword>
<keyword evidence="4 9" id="KW-0677">Repeat</keyword>
<dbReference type="InterPro" id="IPR036410">
    <property type="entry name" value="HSP_DnaJ_Cys-rich_dom_sf"/>
</dbReference>
<keyword evidence="5" id="KW-0863">Zinc-finger</keyword>
<dbReference type="GO" id="GO:0031072">
    <property type="term" value="F:heat shock protein binding"/>
    <property type="evidence" value="ECO:0007669"/>
    <property type="project" value="InterPro"/>
</dbReference>
<keyword evidence="8 9" id="KW-0143">Chaperone</keyword>
<dbReference type="PROSITE" id="PS00636">
    <property type="entry name" value="DNAJ_1"/>
    <property type="match status" value="1"/>
</dbReference>
<evidence type="ECO:0000259" key="10">
    <source>
        <dbReference type="PROSITE" id="PS50076"/>
    </source>
</evidence>
<dbReference type="PROSITE" id="PS50076">
    <property type="entry name" value="DNAJ_2"/>
    <property type="match status" value="1"/>
</dbReference>
<keyword evidence="7 9" id="KW-0346">Stress response</keyword>
<accession>A0A1J1E7S6</accession>
<dbReference type="InterPro" id="IPR012724">
    <property type="entry name" value="DnaJ"/>
</dbReference>
<dbReference type="GO" id="GO:0008270">
    <property type="term" value="F:zinc ion binding"/>
    <property type="evidence" value="ECO:0007669"/>
    <property type="project" value="UniProtKB-UniRule"/>
</dbReference>
<comment type="cofactor">
    <cofactor evidence="9">
        <name>Zn(2+)</name>
        <dbReference type="ChEBI" id="CHEBI:29105"/>
    </cofactor>
    <text evidence="9">Binds 2 Zn(2+) ions per monomer.</text>
</comment>
<dbReference type="InterPro" id="IPR002939">
    <property type="entry name" value="DnaJ_C"/>
</dbReference>
<comment type="caution">
    <text evidence="9">Lacks conserved residue(s) required for the propagation of feature annotation.</text>
</comment>
<proteinExistence type="inferred from homology"/>
<dbReference type="HAMAP" id="MF_01152">
    <property type="entry name" value="DnaJ"/>
    <property type="match status" value="1"/>
</dbReference>
<evidence type="ECO:0000256" key="5">
    <source>
        <dbReference type="ARBA" id="ARBA00022771"/>
    </source>
</evidence>
<dbReference type="NCBIfam" id="NF008035">
    <property type="entry name" value="PRK10767.1"/>
    <property type="match status" value="1"/>
</dbReference>
<dbReference type="Pfam" id="PF01556">
    <property type="entry name" value="DnaJ_C"/>
    <property type="match status" value="1"/>
</dbReference>
<dbReference type="Gene3D" id="2.60.260.20">
    <property type="entry name" value="Urease metallochaperone UreE, N-terminal domain"/>
    <property type="match status" value="2"/>
</dbReference>
<dbReference type="CDD" id="cd10747">
    <property type="entry name" value="DnaJ_C"/>
    <property type="match status" value="1"/>
</dbReference>
<dbReference type="GO" id="GO:0009408">
    <property type="term" value="P:response to heat"/>
    <property type="evidence" value="ECO:0007669"/>
    <property type="project" value="InterPro"/>
</dbReference>
<evidence type="ECO:0000313" key="11">
    <source>
        <dbReference type="EMBL" id="BAV95390.1"/>
    </source>
</evidence>
<comment type="domain">
    <text evidence="9">The J domain is necessary and sufficient to stimulate DnaK ATPase activity. Zinc center 1 plays an important role in the autonomous, DnaK-independent chaperone activity of DnaJ. Zinc center 2 is essential for interaction with DnaK and for DnaJ activity.</text>
</comment>
<dbReference type="EMBL" id="AP014564">
    <property type="protein sequence ID" value="BAV95390.1"/>
    <property type="molecule type" value="Genomic_DNA"/>
</dbReference>
<dbReference type="InterPro" id="IPR036869">
    <property type="entry name" value="J_dom_sf"/>
</dbReference>
<sequence length="366" mass="40382">MSKRDYYEVLDVGKGATASEIKKAYRKIALKYHPDKNPDDTQAEQKFKEAAEAYDILSNPQKRESYDRFGHSASRGGASGFSQMDVEDIFSNFGDIFGGHFSGFSNGGSRSRVRGSDMRIRLKLNLEEIVDGVKKKVKVVRLKQAKGVTYKSCLSCGGAGHVTRVMNTMLGQMKTSVTCDSCRGIGKVIDNRPKEANADGLIEEIDMVSIDIPKGVSDGVQLKITGKGNEAPMGGIPGDLLVLIEEEEHETLKREGDNLHFDLYISFSEAALGCKKEIPTVSGGRVSINIESGVQSGKILRLKGKGIPSLDRVGIGDLLVHVSVWTPRVLSKEQKKFFEKMLEDANFMPSPDQEKSFFQRIREMFS</sequence>
<comment type="subcellular location">
    <subcellularLocation>
        <location evidence="9">Cytoplasm</location>
    </subcellularLocation>
</comment>
<evidence type="ECO:0000256" key="9">
    <source>
        <dbReference type="HAMAP-Rule" id="MF_01152"/>
    </source>
</evidence>
<feature type="binding site" evidence="9">
    <location>
        <position position="153"/>
    </location>
    <ligand>
        <name>Zn(2+)</name>
        <dbReference type="ChEBI" id="CHEBI:29105"/>
        <label>2</label>
    </ligand>
</feature>
<feature type="binding site" evidence="9">
    <location>
        <position position="156"/>
    </location>
    <ligand>
        <name>Zn(2+)</name>
        <dbReference type="ChEBI" id="CHEBI:29105"/>
        <label>2</label>
    </ligand>
</feature>
<dbReference type="GO" id="GO:0005524">
    <property type="term" value="F:ATP binding"/>
    <property type="evidence" value="ECO:0007669"/>
    <property type="project" value="InterPro"/>
</dbReference>
<comment type="similarity">
    <text evidence="9">Belongs to the DnaJ family.</text>
</comment>
<dbReference type="RefSeq" id="WP_096687129.1">
    <property type="nucleotide sequence ID" value="NZ_AP014564.1"/>
</dbReference>
<dbReference type="InterPro" id="IPR001623">
    <property type="entry name" value="DnaJ_domain"/>
</dbReference>
<evidence type="ECO:0000256" key="3">
    <source>
        <dbReference type="ARBA" id="ARBA00022723"/>
    </source>
</evidence>
<dbReference type="KEGG" id="ise:JBKA6_1377"/>
<dbReference type="CDD" id="cd06257">
    <property type="entry name" value="DnaJ"/>
    <property type="match status" value="1"/>
</dbReference>
<dbReference type="Proteomes" id="UP000243197">
    <property type="component" value="Chromosome"/>
</dbReference>
<dbReference type="SUPFAM" id="SSF57938">
    <property type="entry name" value="DnaJ/Hsp40 cysteine-rich domain"/>
    <property type="match status" value="1"/>
</dbReference>
<keyword evidence="1 9" id="KW-0963">Cytoplasm</keyword>
<dbReference type="PANTHER" id="PTHR43096:SF48">
    <property type="entry name" value="CHAPERONE PROTEIN DNAJ"/>
    <property type="match status" value="1"/>
</dbReference>
<reference evidence="11 12" key="1">
    <citation type="submission" date="2014-03" db="EMBL/GenBank/DDBJ databases">
        <title>complete genome sequence of Flavobacteriaceae bacterium JBKA-6.</title>
        <authorList>
            <person name="Takano T."/>
            <person name="Nakamura Y."/>
            <person name="Takuma S."/>
            <person name="Yasuike M."/>
            <person name="Matsuyama T."/>
            <person name="Sakai T."/>
            <person name="Fujiwara A."/>
            <person name="Kimoto K."/>
            <person name="Fukuda Y."/>
            <person name="Kondo H."/>
            <person name="Hirono I."/>
            <person name="Nakayasu C."/>
        </authorList>
    </citation>
    <scope>NUCLEOTIDE SEQUENCE [LARGE SCALE GENOMIC DNA]</scope>
    <source>
        <strain evidence="11 12">JBKA-6</strain>
    </source>
</reference>
<feature type="domain" description="J" evidence="10">
    <location>
        <begin position="5"/>
        <end position="70"/>
    </location>
</feature>
<dbReference type="InterPro" id="IPR001305">
    <property type="entry name" value="HSP_DnaJ_Cys-rich_dom"/>
</dbReference>
<keyword evidence="12" id="KW-1185">Reference proteome</keyword>
<protein>
    <recommendedName>
        <fullName evidence="9">Chaperone protein DnaJ</fullName>
    </recommendedName>
</protein>
<dbReference type="InterPro" id="IPR008971">
    <property type="entry name" value="HSP40/DnaJ_pept-bd"/>
</dbReference>
<dbReference type="SUPFAM" id="SSF46565">
    <property type="entry name" value="Chaperone J-domain"/>
    <property type="match status" value="1"/>
</dbReference>
<evidence type="ECO:0000256" key="4">
    <source>
        <dbReference type="ARBA" id="ARBA00022737"/>
    </source>
</evidence>
<dbReference type="GO" id="GO:0051082">
    <property type="term" value="F:unfolded protein binding"/>
    <property type="evidence" value="ECO:0007669"/>
    <property type="project" value="UniProtKB-UniRule"/>
</dbReference>
<dbReference type="GO" id="GO:0006260">
    <property type="term" value="P:DNA replication"/>
    <property type="evidence" value="ECO:0007669"/>
    <property type="project" value="UniProtKB-KW"/>
</dbReference>
<dbReference type="GO" id="GO:0005737">
    <property type="term" value="C:cytoplasm"/>
    <property type="evidence" value="ECO:0007669"/>
    <property type="project" value="UniProtKB-SubCell"/>
</dbReference>
<name>A0A1J1E7S6_9FLAO</name>
<keyword evidence="3 9" id="KW-0479">Metal-binding</keyword>
<evidence type="ECO:0000256" key="7">
    <source>
        <dbReference type="ARBA" id="ARBA00023016"/>
    </source>
</evidence>
<feature type="binding site" evidence="9">
    <location>
        <position position="179"/>
    </location>
    <ligand>
        <name>Zn(2+)</name>
        <dbReference type="ChEBI" id="CHEBI:29105"/>
        <label>2</label>
    </ligand>
</feature>
<dbReference type="InterPro" id="IPR018253">
    <property type="entry name" value="DnaJ_domain_CS"/>
</dbReference>
<evidence type="ECO:0000256" key="2">
    <source>
        <dbReference type="ARBA" id="ARBA00022705"/>
    </source>
</evidence>
<dbReference type="FunFam" id="1.10.287.110:FF:000034">
    <property type="entry name" value="Chaperone protein DnaJ"/>
    <property type="match status" value="1"/>
</dbReference>
<dbReference type="CDD" id="cd10719">
    <property type="entry name" value="DnaJ_zf"/>
    <property type="match status" value="1"/>
</dbReference>
<gene>
    <name evidence="9" type="primary">dnaJ</name>
    <name evidence="11" type="ORF">JBKA6_1377</name>
</gene>
<keyword evidence="6 9" id="KW-0862">Zinc</keyword>
<comment type="function">
    <text evidence="9">Participates actively in the response to hyperosmotic and heat shock by preventing the aggregation of stress-denatured proteins and by disaggregating proteins, also in an autonomous, DnaK-independent fashion. Unfolded proteins bind initially to DnaJ; upon interaction with the DnaJ-bound protein, DnaK hydrolyzes its bound ATP, resulting in the formation of a stable complex. GrpE releases ADP from DnaK; ATP binding to DnaK triggers the release of the substrate protein, thus completing the reaction cycle. Several rounds of ATP-dependent interactions between DnaJ, DnaK and GrpE are required for fully efficient folding. Also involved, together with DnaK and GrpE, in the DNA replication of plasmids through activation of initiation proteins.</text>
</comment>
<dbReference type="AlphaFoldDB" id="A0A1J1E7S6"/>
<dbReference type="PANTHER" id="PTHR43096">
    <property type="entry name" value="DNAJ HOMOLOG 1, MITOCHONDRIAL-RELATED"/>
    <property type="match status" value="1"/>
</dbReference>
<dbReference type="GO" id="GO:0042026">
    <property type="term" value="P:protein refolding"/>
    <property type="evidence" value="ECO:0007669"/>
    <property type="project" value="TreeGrafter"/>
</dbReference>
<dbReference type="Pfam" id="PF00684">
    <property type="entry name" value="DnaJ_CXXCXGXG"/>
    <property type="match status" value="1"/>
</dbReference>
<evidence type="ECO:0000256" key="8">
    <source>
        <dbReference type="ARBA" id="ARBA00023186"/>
    </source>
</evidence>
<evidence type="ECO:0000313" key="12">
    <source>
        <dbReference type="Proteomes" id="UP000243197"/>
    </source>
</evidence>
<dbReference type="FunFam" id="2.60.260.20:FF:000005">
    <property type="entry name" value="Chaperone protein dnaJ 1, mitochondrial"/>
    <property type="match status" value="1"/>
</dbReference>
<comment type="subunit">
    <text evidence="9">Homodimer.</text>
</comment>
<evidence type="ECO:0000256" key="6">
    <source>
        <dbReference type="ARBA" id="ARBA00022833"/>
    </source>
</evidence>
<dbReference type="Pfam" id="PF00226">
    <property type="entry name" value="DnaJ"/>
    <property type="match status" value="1"/>
</dbReference>